<feature type="repeat" description="Filamin" evidence="2">
    <location>
        <begin position="499"/>
        <end position="647"/>
    </location>
</feature>
<feature type="region of interest" description="Disordered" evidence="4">
    <location>
        <begin position="557"/>
        <end position="607"/>
    </location>
</feature>
<dbReference type="OrthoDB" id="330153at2759"/>
<dbReference type="InterPro" id="IPR017868">
    <property type="entry name" value="Filamin/ABP280_repeat-like"/>
</dbReference>
<dbReference type="InterPro" id="IPR013783">
    <property type="entry name" value="Ig-like_fold"/>
</dbReference>
<dbReference type="AlphaFoldDB" id="A0A2A9MFM7"/>
<sequence>MFLPSGSFLSEAVRGQATLANSVFADSLHDDDDIAKATPPWLSPPANTRRRAPGSPRRRFSPHFQTEAIHIAPQSVVEHPSRKLSTSKSIQPSRSNSSLHSKDRSASPRGQGRASMLSPQISREWISSSRPKKLSSEVGTPSGRGRENKEGTLAAGGNKDLKSIGSRSAGGSKDLKSFGSRSAGGSKDLKSFGSRSAGGSKDLKSFGSRSAGGSKDLKSFGSRSAGTAGGKASPRPTSPGPSLAEQKTPAGGKDGKRRPARTKSALNSKAGPQKKHDQMQLTTFRGLYGSKLSISSAASDPESVLSPRNGGSVHARSDDEGSPTAEDASPLANSVQFRSFSASQTAQETYDQAWWLAQNEQERELEGRVLPVLSIPTPKVPAPKKRRESKSLRTSGLKQSDADTPDAKSGALLPWERSQAIAARDTLAHLEKRSRSEVPLVCDVFTPADEGMYLGMWDAYSHPECPETVQPRQAPADLFLPPLHEDLECGEFRPARDLRAEVDPTRCRVFGPGVEQAEAGRMATFTIQAVASDGTFIRCGTAVFTVYVEQIKPPAADRARERVKRLGDDDGPEEDYDSDAERRNQYLPPAQRSVHRRKKDTQDGHVFDSGDGTYTVDYCLTVATPHAIYIYLNDRIPVAGSPYQVNVAPGTTTADSCEAYGDGTQVFALGGGINEIMIQAKDAHGNDVTTGGEKFTVVGLGAAKIVETTDMHDGKYWVKYFVSQGAERNFVEISISYHGRPIKGSPFRPRPAGPVEDETPPERLFELVNVVNPTDSLIRLAATFERRWSKAANPPPICPYPRFPSVEEAEEILERAKLDYDADIVDTSGEHLRETTEMLLRYSKTLLGRDNTMQAVLKNLKVHGDVGSLHNLVEKANREQLNQYIDSVAKLQADMDVTYKSIQHGVADYLPVAFELDDPEEIRALHKERRQHLVEIHKALEKKEQELRARESRFKTERLKYVSAIATEIEQRREAARMEKAALKENTEYILRLTQLSLKKHLRREMLSACEREPVEAFKSRFWQRDFSRMLIETPALSKKKPDVAKMQTEKELEPVYETEQLPAVKPDDPTRPATWFHNGEFLSFTPTEFGVPKIVESARARGIRASRILAGGNATYVSSTSTCLMPPSSPPEPATPKARPAKPSPQRAPYARTKEQAEKKAGRELQVRFDDPRLPGFFPGDIPREVFIPGPGAPLPPPPARYL</sequence>
<dbReference type="EMBL" id="NWUJ01000006">
    <property type="protein sequence ID" value="PFH34776.1"/>
    <property type="molecule type" value="Genomic_DNA"/>
</dbReference>
<dbReference type="RefSeq" id="XP_029218785.1">
    <property type="nucleotide sequence ID" value="XM_029365202.1"/>
</dbReference>
<feature type="compositionally biased region" description="Polar residues" evidence="4">
    <location>
        <begin position="331"/>
        <end position="342"/>
    </location>
</feature>
<dbReference type="InterPro" id="IPR001298">
    <property type="entry name" value="Filamin/ABP280_rpt"/>
</dbReference>
<keyword evidence="1" id="KW-0677">Repeat</keyword>
<dbReference type="PANTHER" id="PTHR38537:SF8">
    <property type="entry name" value="FILAMIN-A"/>
    <property type="match status" value="1"/>
</dbReference>
<dbReference type="InterPro" id="IPR014756">
    <property type="entry name" value="Ig_E-set"/>
</dbReference>
<feature type="compositionally biased region" description="Basic and acidic residues" evidence="4">
    <location>
        <begin position="1153"/>
        <end position="1174"/>
    </location>
</feature>
<dbReference type="GeneID" id="40311735"/>
<reference evidence="5 6" key="1">
    <citation type="submission" date="2017-09" db="EMBL/GenBank/DDBJ databases">
        <title>Genome sequencing of Besnoitia besnoiti strain Bb-Ger1.</title>
        <authorList>
            <person name="Schares G."/>
            <person name="Venepally P."/>
            <person name="Lorenzi H.A."/>
        </authorList>
    </citation>
    <scope>NUCLEOTIDE SEQUENCE [LARGE SCALE GENOMIC DNA]</scope>
    <source>
        <strain evidence="5 6">Bb-Ger1</strain>
    </source>
</reference>
<dbReference type="GO" id="GO:0030036">
    <property type="term" value="P:actin cytoskeleton organization"/>
    <property type="evidence" value="ECO:0007669"/>
    <property type="project" value="InterPro"/>
</dbReference>
<dbReference type="SMART" id="SM00557">
    <property type="entry name" value="IG_FLMN"/>
    <property type="match status" value="2"/>
</dbReference>
<dbReference type="KEGG" id="bbes:BESB_068090"/>
<dbReference type="PANTHER" id="PTHR38537">
    <property type="entry name" value="JITTERBUG, ISOFORM N"/>
    <property type="match status" value="1"/>
</dbReference>
<evidence type="ECO:0000313" key="5">
    <source>
        <dbReference type="EMBL" id="PFH34776.1"/>
    </source>
</evidence>
<feature type="region of interest" description="Disordered" evidence="4">
    <location>
        <begin position="1123"/>
        <end position="1204"/>
    </location>
</feature>
<organism evidence="5 6">
    <name type="scientific">Besnoitia besnoiti</name>
    <name type="common">Apicomplexan protozoan</name>
    <dbReference type="NCBI Taxonomy" id="94643"/>
    <lineage>
        <taxon>Eukaryota</taxon>
        <taxon>Sar</taxon>
        <taxon>Alveolata</taxon>
        <taxon>Apicomplexa</taxon>
        <taxon>Conoidasida</taxon>
        <taxon>Coccidia</taxon>
        <taxon>Eucoccidiorida</taxon>
        <taxon>Eimeriorina</taxon>
        <taxon>Sarcocystidae</taxon>
        <taxon>Besnoitia</taxon>
    </lineage>
</organism>
<evidence type="ECO:0000256" key="1">
    <source>
        <dbReference type="ARBA" id="ARBA00022737"/>
    </source>
</evidence>
<dbReference type="STRING" id="94643.A0A2A9MFM7"/>
<feature type="compositionally biased region" description="Pro residues" evidence="4">
    <location>
        <begin position="1192"/>
        <end position="1204"/>
    </location>
</feature>
<dbReference type="PROSITE" id="PS50194">
    <property type="entry name" value="FILAMIN_REPEAT"/>
    <property type="match status" value="1"/>
</dbReference>
<feature type="compositionally biased region" description="Basic residues" evidence="4">
    <location>
        <begin position="48"/>
        <end position="61"/>
    </location>
</feature>
<evidence type="ECO:0000256" key="4">
    <source>
        <dbReference type="SAM" id="MobiDB-lite"/>
    </source>
</evidence>
<dbReference type="Proteomes" id="UP000224006">
    <property type="component" value="Chromosome VI"/>
</dbReference>
<feature type="compositionally biased region" description="Polar residues" evidence="4">
    <location>
        <begin position="83"/>
        <end position="99"/>
    </location>
</feature>
<evidence type="ECO:0000256" key="3">
    <source>
        <dbReference type="SAM" id="Coils"/>
    </source>
</evidence>
<proteinExistence type="predicted"/>
<gene>
    <name evidence="5" type="ORF">BESB_068090</name>
</gene>
<evidence type="ECO:0000256" key="2">
    <source>
        <dbReference type="PROSITE-ProRule" id="PRU00087"/>
    </source>
</evidence>
<accession>A0A2A9MFM7</accession>
<dbReference type="Gene3D" id="2.60.40.10">
    <property type="entry name" value="Immunoglobulins"/>
    <property type="match status" value="2"/>
</dbReference>
<evidence type="ECO:0000313" key="6">
    <source>
        <dbReference type="Proteomes" id="UP000224006"/>
    </source>
</evidence>
<name>A0A2A9MFM7_BESBE</name>
<dbReference type="Pfam" id="PF00630">
    <property type="entry name" value="Filamin"/>
    <property type="match status" value="2"/>
</dbReference>
<dbReference type="GO" id="GO:0051015">
    <property type="term" value="F:actin filament binding"/>
    <property type="evidence" value="ECO:0007669"/>
    <property type="project" value="InterPro"/>
</dbReference>
<protein>
    <submittedName>
        <fullName evidence="5">Filamin repeat-containing protein</fullName>
    </submittedName>
</protein>
<feature type="compositionally biased region" description="Basic and acidic residues" evidence="4">
    <location>
        <begin position="557"/>
        <end position="568"/>
    </location>
</feature>
<feature type="compositionally biased region" description="Polar residues" evidence="4">
    <location>
        <begin position="117"/>
        <end position="129"/>
    </location>
</feature>
<comment type="caution">
    <text evidence="5">The sequence shown here is derived from an EMBL/GenBank/DDBJ whole genome shotgun (WGS) entry which is preliminary data.</text>
</comment>
<keyword evidence="6" id="KW-1185">Reference proteome</keyword>
<dbReference type="SUPFAM" id="SSF81296">
    <property type="entry name" value="E set domains"/>
    <property type="match status" value="2"/>
</dbReference>
<dbReference type="VEuPathDB" id="ToxoDB:BESB_068090"/>
<feature type="coiled-coil region" evidence="3">
    <location>
        <begin position="930"/>
        <end position="986"/>
    </location>
</feature>
<dbReference type="InterPro" id="IPR044801">
    <property type="entry name" value="Filamin"/>
</dbReference>
<keyword evidence="3" id="KW-0175">Coiled coil</keyword>
<feature type="compositionally biased region" description="Acidic residues" evidence="4">
    <location>
        <begin position="569"/>
        <end position="578"/>
    </location>
</feature>
<feature type="region of interest" description="Disordered" evidence="4">
    <location>
        <begin position="31"/>
        <end position="342"/>
    </location>
</feature>
<feature type="region of interest" description="Disordered" evidence="4">
    <location>
        <begin position="376"/>
        <end position="409"/>
    </location>
</feature>